<dbReference type="InterPro" id="IPR036388">
    <property type="entry name" value="WH-like_DNA-bd_sf"/>
</dbReference>
<comment type="caution">
    <text evidence="5">The sequence shown here is derived from an EMBL/GenBank/DDBJ whole genome shotgun (WGS) entry which is preliminary data.</text>
</comment>
<dbReference type="Pfam" id="PF13404">
    <property type="entry name" value="HTH_AsnC-type"/>
    <property type="match status" value="1"/>
</dbReference>
<evidence type="ECO:0000256" key="3">
    <source>
        <dbReference type="ARBA" id="ARBA00023163"/>
    </source>
</evidence>
<accession>A0ABU8RFS7</accession>
<organism evidence="5 6">
    <name type="scientific">Pseudokineococcus basanitobsidens</name>
    <dbReference type="NCBI Taxonomy" id="1926649"/>
    <lineage>
        <taxon>Bacteria</taxon>
        <taxon>Bacillati</taxon>
        <taxon>Actinomycetota</taxon>
        <taxon>Actinomycetes</taxon>
        <taxon>Kineosporiales</taxon>
        <taxon>Kineosporiaceae</taxon>
        <taxon>Pseudokineococcus</taxon>
    </lineage>
</organism>
<dbReference type="InterPro" id="IPR011008">
    <property type="entry name" value="Dimeric_a/b-barrel"/>
</dbReference>
<dbReference type="PANTHER" id="PTHR30154:SF45">
    <property type="entry name" value="TRANSCRIPTIONAL REGULATORY PROTEIN (PROBABLY ASNC-FAMILY)-RELATED"/>
    <property type="match status" value="1"/>
</dbReference>
<dbReference type="Gene3D" id="3.30.70.920">
    <property type="match status" value="1"/>
</dbReference>
<dbReference type="RefSeq" id="WP_339573324.1">
    <property type="nucleotide sequence ID" value="NZ_JBBIAA010000001.1"/>
</dbReference>
<protein>
    <submittedName>
        <fullName evidence="5">Lrp/AsnC family transcriptional regulator</fullName>
    </submittedName>
</protein>
<keyword evidence="2" id="KW-0238">DNA-binding</keyword>
<keyword evidence="1" id="KW-0805">Transcription regulation</keyword>
<sequence length="153" mass="16641">MDALDEAVLRCLVRDARSTFAEVGAEVGLSAPAVKRRVDRLVATGAVRGFTAVVDPAALGWGTEAYVEVRCQGPVAPAELRRRLVGIPEVVEAVTVTGRADALLRLLARDVQHLERALARVRDELDVDATESVIVLSRLLDRARPQPDEPRTR</sequence>
<dbReference type="PRINTS" id="PR00033">
    <property type="entry name" value="HTHASNC"/>
</dbReference>
<dbReference type="InterPro" id="IPR019888">
    <property type="entry name" value="Tscrpt_reg_AsnC-like"/>
</dbReference>
<evidence type="ECO:0000313" key="5">
    <source>
        <dbReference type="EMBL" id="MEJ5943934.1"/>
    </source>
</evidence>
<keyword evidence="6" id="KW-1185">Reference proteome</keyword>
<dbReference type="Gene3D" id="1.10.10.10">
    <property type="entry name" value="Winged helix-like DNA-binding domain superfamily/Winged helix DNA-binding domain"/>
    <property type="match status" value="1"/>
</dbReference>
<dbReference type="InterPro" id="IPR000485">
    <property type="entry name" value="AsnC-type_HTH_dom"/>
</dbReference>
<dbReference type="InterPro" id="IPR019887">
    <property type="entry name" value="Tscrpt_reg_AsnC/Lrp_C"/>
</dbReference>
<dbReference type="Pfam" id="PF01037">
    <property type="entry name" value="AsnC_trans_reg"/>
    <property type="match status" value="1"/>
</dbReference>
<dbReference type="SUPFAM" id="SSF46785">
    <property type="entry name" value="Winged helix' DNA-binding domain"/>
    <property type="match status" value="1"/>
</dbReference>
<dbReference type="InterPro" id="IPR019885">
    <property type="entry name" value="Tscrpt_reg_HTH_AsnC-type_CS"/>
</dbReference>
<evidence type="ECO:0000313" key="6">
    <source>
        <dbReference type="Proteomes" id="UP001387100"/>
    </source>
</evidence>
<dbReference type="PROSITE" id="PS50956">
    <property type="entry name" value="HTH_ASNC_2"/>
    <property type="match status" value="1"/>
</dbReference>
<dbReference type="EMBL" id="JBBIAA010000001">
    <property type="protein sequence ID" value="MEJ5943934.1"/>
    <property type="molecule type" value="Genomic_DNA"/>
</dbReference>
<dbReference type="PANTHER" id="PTHR30154">
    <property type="entry name" value="LEUCINE-RESPONSIVE REGULATORY PROTEIN"/>
    <property type="match status" value="1"/>
</dbReference>
<dbReference type="SMART" id="SM00344">
    <property type="entry name" value="HTH_ASNC"/>
    <property type="match status" value="1"/>
</dbReference>
<evidence type="ECO:0000259" key="4">
    <source>
        <dbReference type="PROSITE" id="PS50956"/>
    </source>
</evidence>
<name>A0ABU8RFS7_9ACTN</name>
<evidence type="ECO:0000256" key="1">
    <source>
        <dbReference type="ARBA" id="ARBA00023015"/>
    </source>
</evidence>
<dbReference type="InterPro" id="IPR036390">
    <property type="entry name" value="WH_DNA-bd_sf"/>
</dbReference>
<dbReference type="SUPFAM" id="SSF54909">
    <property type="entry name" value="Dimeric alpha+beta barrel"/>
    <property type="match status" value="1"/>
</dbReference>
<dbReference type="PROSITE" id="PS00519">
    <property type="entry name" value="HTH_ASNC_1"/>
    <property type="match status" value="1"/>
</dbReference>
<feature type="domain" description="HTH asnC-type" evidence="4">
    <location>
        <begin position="1"/>
        <end position="62"/>
    </location>
</feature>
<dbReference type="Proteomes" id="UP001387100">
    <property type="component" value="Unassembled WGS sequence"/>
</dbReference>
<gene>
    <name evidence="5" type="ORF">WDZ17_01315</name>
</gene>
<keyword evidence="3" id="KW-0804">Transcription</keyword>
<proteinExistence type="predicted"/>
<evidence type="ECO:0000256" key="2">
    <source>
        <dbReference type="ARBA" id="ARBA00023125"/>
    </source>
</evidence>
<reference evidence="5 6" key="1">
    <citation type="journal article" date="2017" name="Int. J. Syst. Evol. Microbiol.">
        <title>Pseudokineococcus basanitobsidens sp. nov., isolated from volcanic rock.</title>
        <authorList>
            <person name="Lee D.W."/>
            <person name="Park M.Y."/>
            <person name="Kim J.J."/>
            <person name="Kim B.S."/>
        </authorList>
    </citation>
    <scope>NUCLEOTIDE SEQUENCE [LARGE SCALE GENOMIC DNA]</scope>
    <source>
        <strain evidence="5 6">DSM 103726</strain>
    </source>
</reference>